<evidence type="ECO:0000256" key="4">
    <source>
        <dbReference type="ARBA" id="ARBA00022825"/>
    </source>
</evidence>
<keyword evidence="2 5" id="KW-0645">Protease</keyword>
<evidence type="ECO:0000256" key="2">
    <source>
        <dbReference type="ARBA" id="ARBA00022670"/>
    </source>
</evidence>
<dbReference type="InterPro" id="IPR050131">
    <property type="entry name" value="Peptidase_S8_subtilisin-like"/>
</dbReference>
<sequence length="346" mass="37155">MAKPIEYTGAKLYHRHGYTGQGVVIAIMDTGVFPHSDLTLLPGWGDNGWNPAEDTHGHGTHVAGIAAGKKYGVAPGAKILPVKISVDGRSNTFTMSAALRWLADWKQTHPERLVVNISYSGTESPNVREGIDRLVGMGVPVCVAAGNTGGELNEIAGYDTPIVVANLSDTHHFHPTSSCRGAQTDCCTIGTEVYSCSYKGGYCYMTGTSMASPAVAGMMALILSRWPDIPEADAYLELMKTGVDTLVKCRDGRHYIPYVSFDHAGWEIQKEGDDVRQTAKIKGVSAGKKLIVRADANSASSKVGNVQNGDVVIALRTEGAWREIAFAPAKKRACVGWINSKYLEVQ</sequence>
<dbReference type="GO" id="GO:0004252">
    <property type="term" value="F:serine-type endopeptidase activity"/>
    <property type="evidence" value="ECO:0007669"/>
    <property type="project" value="InterPro"/>
</dbReference>
<reference evidence="7" key="1">
    <citation type="journal article" date="2021" name="Proc. Natl. Acad. Sci. U.S.A.">
        <title>A Catalog of Tens of Thousands of Viruses from Human Metagenomes Reveals Hidden Associations with Chronic Diseases.</title>
        <authorList>
            <person name="Tisza M.J."/>
            <person name="Buck C.B."/>
        </authorList>
    </citation>
    <scope>NUCLEOTIDE SEQUENCE</scope>
    <source>
        <strain evidence="7">CtWiL39</strain>
    </source>
</reference>
<dbReference type="InterPro" id="IPR023827">
    <property type="entry name" value="Peptidase_S8_Asp-AS"/>
</dbReference>
<dbReference type="PRINTS" id="PR00723">
    <property type="entry name" value="SUBTILISIN"/>
</dbReference>
<dbReference type="Pfam" id="PF00082">
    <property type="entry name" value="Peptidase_S8"/>
    <property type="match status" value="1"/>
</dbReference>
<protein>
    <submittedName>
        <fullName evidence="7">Peptidase</fullName>
    </submittedName>
</protein>
<dbReference type="GO" id="GO:0006508">
    <property type="term" value="P:proteolysis"/>
    <property type="evidence" value="ECO:0007669"/>
    <property type="project" value="UniProtKB-KW"/>
</dbReference>
<evidence type="ECO:0000313" key="7">
    <source>
        <dbReference type="EMBL" id="DAE11346.1"/>
    </source>
</evidence>
<name>A0A8S5PWU7_9CAUD</name>
<evidence type="ECO:0000259" key="6">
    <source>
        <dbReference type="Pfam" id="PF00082"/>
    </source>
</evidence>
<keyword evidence="4 5" id="KW-0720">Serine protease</keyword>
<keyword evidence="3 5" id="KW-0378">Hydrolase</keyword>
<dbReference type="PANTHER" id="PTHR43806">
    <property type="entry name" value="PEPTIDASE S8"/>
    <property type="match status" value="1"/>
</dbReference>
<dbReference type="InterPro" id="IPR036852">
    <property type="entry name" value="Peptidase_S8/S53_dom_sf"/>
</dbReference>
<dbReference type="PROSITE" id="PS51892">
    <property type="entry name" value="SUBTILASE"/>
    <property type="match status" value="1"/>
</dbReference>
<dbReference type="InterPro" id="IPR015500">
    <property type="entry name" value="Peptidase_S8_subtilisin-rel"/>
</dbReference>
<organism evidence="7">
    <name type="scientific">Myoviridae sp. ctWiL39</name>
    <dbReference type="NCBI Taxonomy" id="2825120"/>
    <lineage>
        <taxon>Viruses</taxon>
        <taxon>Duplodnaviria</taxon>
        <taxon>Heunggongvirae</taxon>
        <taxon>Uroviricota</taxon>
        <taxon>Caudoviricetes</taxon>
    </lineage>
</organism>
<dbReference type="InterPro" id="IPR022398">
    <property type="entry name" value="Peptidase_S8_His-AS"/>
</dbReference>
<dbReference type="Gene3D" id="3.40.50.200">
    <property type="entry name" value="Peptidase S8/S53 domain"/>
    <property type="match status" value="1"/>
</dbReference>
<accession>A0A8S5PWU7</accession>
<dbReference type="InterPro" id="IPR000209">
    <property type="entry name" value="Peptidase_S8/S53_dom"/>
</dbReference>
<evidence type="ECO:0000256" key="5">
    <source>
        <dbReference type="RuleBase" id="RU003355"/>
    </source>
</evidence>
<dbReference type="Gene3D" id="2.30.30.40">
    <property type="entry name" value="SH3 Domains"/>
    <property type="match status" value="1"/>
</dbReference>
<proteinExistence type="inferred from homology"/>
<dbReference type="EMBL" id="BK015531">
    <property type="protein sequence ID" value="DAE11346.1"/>
    <property type="molecule type" value="Genomic_DNA"/>
</dbReference>
<feature type="domain" description="Peptidase S8/S53" evidence="6">
    <location>
        <begin position="20"/>
        <end position="233"/>
    </location>
</feature>
<dbReference type="PROSITE" id="PS00136">
    <property type="entry name" value="SUBTILASE_ASP"/>
    <property type="match status" value="1"/>
</dbReference>
<evidence type="ECO:0000256" key="1">
    <source>
        <dbReference type="ARBA" id="ARBA00011073"/>
    </source>
</evidence>
<evidence type="ECO:0000256" key="3">
    <source>
        <dbReference type="ARBA" id="ARBA00022801"/>
    </source>
</evidence>
<dbReference type="PROSITE" id="PS00138">
    <property type="entry name" value="SUBTILASE_SER"/>
    <property type="match status" value="1"/>
</dbReference>
<dbReference type="SUPFAM" id="SSF52743">
    <property type="entry name" value="Subtilisin-like"/>
    <property type="match status" value="1"/>
</dbReference>
<dbReference type="InterPro" id="IPR023828">
    <property type="entry name" value="Peptidase_S8_Ser-AS"/>
</dbReference>
<dbReference type="PROSITE" id="PS00137">
    <property type="entry name" value="SUBTILASE_HIS"/>
    <property type="match status" value="1"/>
</dbReference>
<comment type="similarity">
    <text evidence="1 5">Belongs to the peptidase S8 family.</text>
</comment>
<dbReference type="PANTHER" id="PTHR43806:SF11">
    <property type="entry name" value="CEREVISIN-RELATED"/>
    <property type="match status" value="1"/>
</dbReference>